<reference evidence="3 4" key="1">
    <citation type="journal article" date="2018" name="Cell">
        <title>The Chara Genome: Secondary Complexity and Implications for Plant Terrestrialization.</title>
        <authorList>
            <person name="Nishiyama T."/>
            <person name="Sakayama H."/>
            <person name="Vries J.D."/>
            <person name="Buschmann H."/>
            <person name="Saint-Marcoux D."/>
            <person name="Ullrich K.K."/>
            <person name="Haas F.B."/>
            <person name="Vanderstraeten L."/>
            <person name="Becker D."/>
            <person name="Lang D."/>
            <person name="Vosolsobe S."/>
            <person name="Rombauts S."/>
            <person name="Wilhelmsson P.K.I."/>
            <person name="Janitza P."/>
            <person name="Kern R."/>
            <person name="Heyl A."/>
            <person name="Rumpler F."/>
            <person name="Villalobos L.I.A.C."/>
            <person name="Clay J.M."/>
            <person name="Skokan R."/>
            <person name="Toyoda A."/>
            <person name="Suzuki Y."/>
            <person name="Kagoshima H."/>
            <person name="Schijlen E."/>
            <person name="Tajeshwar N."/>
            <person name="Catarino B."/>
            <person name="Hetherington A.J."/>
            <person name="Saltykova A."/>
            <person name="Bonnot C."/>
            <person name="Breuninger H."/>
            <person name="Symeonidi A."/>
            <person name="Radhakrishnan G.V."/>
            <person name="Van Nieuwerburgh F."/>
            <person name="Deforce D."/>
            <person name="Chang C."/>
            <person name="Karol K.G."/>
            <person name="Hedrich R."/>
            <person name="Ulvskov P."/>
            <person name="Glockner G."/>
            <person name="Delwiche C.F."/>
            <person name="Petrasek J."/>
            <person name="Van de Peer Y."/>
            <person name="Friml J."/>
            <person name="Beilby M."/>
            <person name="Dolan L."/>
            <person name="Kohara Y."/>
            <person name="Sugano S."/>
            <person name="Fujiyama A."/>
            <person name="Delaux P.-M."/>
            <person name="Quint M."/>
            <person name="TheiBen G."/>
            <person name="Hagemann M."/>
            <person name="Harholt J."/>
            <person name="Dunand C."/>
            <person name="Zachgo S."/>
            <person name="Langdale J."/>
            <person name="Maumus F."/>
            <person name="Straeten D.V.D."/>
            <person name="Gould S.B."/>
            <person name="Rensing S.A."/>
        </authorList>
    </citation>
    <scope>NUCLEOTIDE SEQUENCE [LARGE SCALE GENOMIC DNA]</scope>
    <source>
        <strain evidence="3 4">S276</strain>
    </source>
</reference>
<dbReference type="Pfam" id="PF05699">
    <property type="entry name" value="Dimer_Tnp_hAT"/>
    <property type="match status" value="1"/>
</dbReference>
<name>A0A388LB75_CHABU</name>
<dbReference type="InterPro" id="IPR008906">
    <property type="entry name" value="HATC_C_dom"/>
</dbReference>
<dbReference type="GO" id="GO:0046983">
    <property type="term" value="F:protein dimerization activity"/>
    <property type="evidence" value="ECO:0007669"/>
    <property type="project" value="InterPro"/>
</dbReference>
<dbReference type="AlphaFoldDB" id="A0A388LB75"/>
<keyword evidence="4" id="KW-1185">Reference proteome</keyword>
<feature type="domain" description="HAT C-terminal dimerisation" evidence="2">
    <location>
        <begin position="135"/>
        <end position="200"/>
    </location>
</feature>
<dbReference type="SUPFAM" id="SSF53098">
    <property type="entry name" value="Ribonuclease H-like"/>
    <property type="match status" value="1"/>
</dbReference>
<protein>
    <recommendedName>
        <fullName evidence="2">HAT C-terminal dimerisation domain-containing protein</fullName>
    </recommendedName>
</protein>
<evidence type="ECO:0000259" key="2">
    <source>
        <dbReference type="Pfam" id="PF05699"/>
    </source>
</evidence>
<dbReference type="OrthoDB" id="1435746at2759"/>
<evidence type="ECO:0000256" key="1">
    <source>
        <dbReference type="SAM" id="MobiDB-lite"/>
    </source>
</evidence>
<sequence length="587" mass="65693">MVERLTDQERILRMVVGSVRWWSILSRGKARHDECPVRQLVLSASFWDSAHLVQDVMRPTYSLLRSMGTDGSSPTTLWTFVESIAARVHDMGLPEADETEIMERVNYRWGLMRQSAYALAYLVGLRRRDAKHGVYPARWWYLHGSDFPRLQEVAIKVLAMWSTVSPCDRNWTTHDFIYAKRRNRLSSDSLGKLVFIHCNMQLLRVQSTIRKGYVDVWADMVEKPLEPAVGDPSEEVYAEGMSIPEEVEADMHTRPKEGGDCVSVRLLQAQDDYDVEDEDAIYDADDVWARKDMIEEIAVAWKGKEKVHDDPLVSRVWDTWGGLDVVEDLNGFLHGCRHTLHIVKDIEECRRSEGSSRQVDEGHHVDTGFHSTVFDGEADCNAAATDVGLTRIPQMAVASHDREEVCPGVDEQEAALDTEEQEEAAMTHEQSCLIAEEMGRGQTEHASPPPTILEMSSVVGEGERGRELDESCDMETGTEATAAHPRSTLGRDVMAQLGSEPETEREVQTLVQPPPIAEHVAPASTNPPPTFKSIEAQRALTTMIGESLVTAASSSMLRPMSFYTARPLPVLHRSVVVRGPGLAIPLQ</sequence>
<comment type="caution">
    <text evidence="3">The sequence shown here is derived from an EMBL/GenBank/DDBJ whole genome shotgun (WGS) entry which is preliminary data.</text>
</comment>
<dbReference type="Gramene" id="GBG79534">
    <property type="protein sequence ID" value="GBG79534"/>
    <property type="gene ID" value="CBR_g29681"/>
</dbReference>
<dbReference type="InterPro" id="IPR012337">
    <property type="entry name" value="RNaseH-like_sf"/>
</dbReference>
<dbReference type="EMBL" id="BFEA01000321">
    <property type="protein sequence ID" value="GBG79534.1"/>
    <property type="molecule type" value="Genomic_DNA"/>
</dbReference>
<evidence type="ECO:0000313" key="3">
    <source>
        <dbReference type="EMBL" id="GBG79534.1"/>
    </source>
</evidence>
<accession>A0A388LB75</accession>
<feature type="region of interest" description="Disordered" evidence="1">
    <location>
        <begin position="461"/>
        <end position="485"/>
    </location>
</feature>
<evidence type="ECO:0000313" key="4">
    <source>
        <dbReference type="Proteomes" id="UP000265515"/>
    </source>
</evidence>
<proteinExistence type="predicted"/>
<gene>
    <name evidence="3" type="ORF">CBR_g29681</name>
</gene>
<organism evidence="3 4">
    <name type="scientific">Chara braunii</name>
    <name type="common">Braun's stonewort</name>
    <dbReference type="NCBI Taxonomy" id="69332"/>
    <lineage>
        <taxon>Eukaryota</taxon>
        <taxon>Viridiplantae</taxon>
        <taxon>Streptophyta</taxon>
        <taxon>Charophyceae</taxon>
        <taxon>Charales</taxon>
        <taxon>Characeae</taxon>
        <taxon>Chara</taxon>
    </lineage>
</organism>
<dbReference type="Proteomes" id="UP000265515">
    <property type="component" value="Unassembled WGS sequence"/>
</dbReference>